<dbReference type="InterPro" id="IPR021878">
    <property type="entry name" value="TgpA_N"/>
</dbReference>
<keyword evidence="1" id="KW-0472">Membrane</keyword>
<keyword evidence="1" id="KW-1133">Transmembrane helix</keyword>
<dbReference type="AlphaFoldDB" id="A0A831XCU3"/>
<feature type="transmembrane region" description="Helical" evidence="1">
    <location>
        <begin position="53"/>
        <end position="72"/>
    </location>
</feature>
<feature type="transmembrane region" description="Helical" evidence="1">
    <location>
        <begin position="126"/>
        <end position="151"/>
    </location>
</feature>
<dbReference type="InterPro" id="IPR002931">
    <property type="entry name" value="Transglutaminase-like"/>
</dbReference>
<sequence>MVPVSSLIAVLAYGVALLGYLPLALHVDPVVRIAFPLALAAGIFLDRLGKYPFTGIPSTVATLILFAVHAMQLSMANPAAPVVNFLVVLLSVRLVNEKSPRNLLQIFALSLFALAGSSLFSLSAIFLVYLFLQLGLIAVSLVLLTFYSVDARLCLTRKSLRRVVGVALAMPAASLPLLLLFFAILPRTQYPLLNFLNAPGERAAGFSNRVEPGRASSVGEVKAVAFRAECEPLGRNDLYWRGIVFDTISGATWVPSGKGPVEAAAAPRGKMVRQVVYPEPSRNSHLLALDLPIRLDGVRASRENGFTFIRRGGGSGRIRYEAQSVLGGVIPVPRGIDRSRYLHLPGHVSGRVAALAREFTAGNPADAERFSRVEAWFARQGFRYATSGLAAGPDPVDAFLFDKRTGHCEFFASSFATLLRLAGVPARLVGGYYGGDYNEVGGYYAVTEDRAHVWVEAFLEGRGWVRVDPSSLAANFDRTVSSSRGFASSLAALMDSFTWYWNQAVITYDLQKQVEIMRRANRQFRGLSLSPDKGLLLSAAAAAAVLAVAAWWLPRGGRRSPEERILRRFLARMEKIHGVSRSSGACGLVELARMVDDPAAAEFAAIYGGSIYRDRSLAPQELRRLNGIIAALGKQGPPRRENIH</sequence>
<proteinExistence type="predicted"/>
<reference evidence="3" key="1">
    <citation type="journal article" date="2020" name="mSystems">
        <title>Genome- and Community-Level Interaction Insights into Carbon Utilization and Element Cycling Functions of Hydrothermarchaeota in Hydrothermal Sediment.</title>
        <authorList>
            <person name="Zhou Z."/>
            <person name="Liu Y."/>
            <person name="Xu W."/>
            <person name="Pan J."/>
            <person name="Luo Z.H."/>
            <person name="Li M."/>
        </authorList>
    </citation>
    <scope>NUCLEOTIDE SEQUENCE [LARGE SCALE GENOMIC DNA]</scope>
    <source>
        <strain evidence="3">SpSt-349</strain>
    </source>
</reference>
<dbReference type="Gene3D" id="3.10.620.30">
    <property type="match status" value="1"/>
</dbReference>
<protein>
    <submittedName>
        <fullName evidence="3">DUF3488 domain-containing protein</fullName>
    </submittedName>
</protein>
<dbReference type="EMBL" id="DSOV01000003">
    <property type="protein sequence ID" value="HEN40884.1"/>
    <property type="molecule type" value="Genomic_DNA"/>
</dbReference>
<feature type="transmembrane region" description="Helical" evidence="1">
    <location>
        <begin position="103"/>
        <end position="120"/>
    </location>
</feature>
<evidence type="ECO:0000256" key="1">
    <source>
        <dbReference type="SAM" id="Phobius"/>
    </source>
</evidence>
<dbReference type="SUPFAM" id="SSF54001">
    <property type="entry name" value="Cysteine proteinases"/>
    <property type="match status" value="1"/>
</dbReference>
<dbReference type="Pfam" id="PF11992">
    <property type="entry name" value="TgpA_N"/>
    <property type="match status" value="1"/>
</dbReference>
<keyword evidence="1" id="KW-0812">Transmembrane</keyword>
<feature type="transmembrane region" description="Helical" evidence="1">
    <location>
        <begin position="163"/>
        <end position="185"/>
    </location>
</feature>
<evidence type="ECO:0000259" key="2">
    <source>
        <dbReference type="SMART" id="SM00460"/>
    </source>
</evidence>
<accession>A0A831XCU3</accession>
<organism evidence="3">
    <name type="scientific">Geobacter metallireducens</name>
    <dbReference type="NCBI Taxonomy" id="28232"/>
    <lineage>
        <taxon>Bacteria</taxon>
        <taxon>Pseudomonadati</taxon>
        <taxon>Thermodesulfobacteriota</taxon>
        <taxon>Desulfuromonadia</taxon>
        <taxon>Geobacterales</taxon>
        <taxon>Geobacteraceae</taxon>
        <taxon>Geobacter</taxon>
    </lineage>
</organism>
<gene>
    <name evidence="3" type="ORF">ENQ87_00700</name>
</gene>
<comment type="caution">
    <text evidence="3">The sequence shown here is derived from an EMBL/GenBank/DDBJ whole genome shotgun (WGS) entry which is preliminary data.</text>
</comment>
<dbReference type="PANTHER" id="PTHR42736">
    <property type="entry name" value="PROTEIN-GLUTAMINE GAMMA-GLUTAMYLTRANSFERASE"/>
    <property type="match status" value="1"/>
</dbReference>
<dbReference type="PANTHER" id="PTHR42736:SF1">
    <property type="entry name" value="PROTEIN-GLUTAMINE GAMMA-GLUTAMYLTRANSFERASE"/>
    <property type="match status" value="1"/>
</dbReference>
<name>A0A831XCU3_GEOME</name>
<dbReference type="SMART" id="SM00460">
    <property type="entry name" value="TGc"/>
    <property type="match status" value="1"/>
</dbReference>
<dbReference type="InterPro" id="IPR038765">
    <property type="entry name" value="Papain-like_cys_pep_sf"/>
</dbReference>
<evidence type="ECO:0000313" key="3">
    <source>
        <dbReference type="EMBL" id="HEN40884.1"/>
    </source>
</evidence>
<feature type="transmembrane region" description="Helical" evidence="1">
    <location>
        <begin position="78"/>
        <end position="96"/>
    </location>
</feature>
<dbReference type="Pfam" id="PF01841">
    <property type="entry name" value="Transglut_core"/>
    <property type="match status" value="1"/>
</dbReference>
<feature type="transmembrane region" description="Helical" evidence="1">
    <location>
        <begin position="7"/>
        <end position="23"/>
    </location>
</feature>
<feature type="domain" description="Transglutaminase-like" evidence="2">
    <location>
        <begin position="400"/>
        <end position="471"/>
    </location>
</feature>
<dbReference type="InterPro" id="IPR052901">
    <property type="entry name" value="Bact_TGase-like"/>
</dbReference>